<evidence type="ECO:0000313" key="2">
    <source>
        <dbReference type="EMBL" id="QHT91467.1"/>
    </source>
</evidence>
<dbReference type="GO" id="GO:0051276">
    <property type="term" value="P:chromosome organization"/>
    <property type="evidence" value="ECO:0007669"/>
    <property type="project" value="InterPro"/>
</dbReference>
<evidence type="ECO:0000256" key="1">
    <source>
        <dbReference type="SAM" id="MobiDB-lite"/>
    </source>
</evidence>
<dbReference type="GO" id="GO:0003677">
    <property type="term" value="F:DNA binding"/>
    <property type="evidence" value="ECO:0007669"/>
    <property type="project" value="InterPro"/>
</dbReference>
<protein>
    <submittedName>
        <fullName evidence="2">Uncharacterized protein</fullName>
    </submittedName>
</protein>
<dbReference type="EMBL" id="MN740165">
    <property type="protein sequence ID" value="QHT91467.1"/>
    <property type="molecule type" value="Genomic_DNA"/>
</dbReference>
<sequence>MYDNEMNDNNMSGGRRRKTRKSCRKNNMMMGGAKIPAVGSKAAVYHGTAKHTSGGLTKKDLMKTKRGRIVSRKKHAAGKKALKNLRKAGYVAKKGTFKLFKK</sequence>
<accession>A0A6C0IHR2</accession>
<dbReference type="AlphaFoldDB" id="A0A6C0IHR2"/>
<feature type="region of interest" description="Disordered" evidence="1">
    <location>
        <begin position="1"/>
        <end position="32"/>
    </location>
</feature>
<proteinExistence type="predicted"/>
<feature type="compositionally biased region" description="Basic residues" evidence="1">
    <location>
        <begin position="14"/>
        <end position="24"/>
    </location>
</feature>
<name>A0A6C0IHR2_9ZZZZ</name>
<dbReference type="Pfam" id="PF19060">
    <property type="entry name" value="DVNP"/>
    <property type="match status" value="1"/>
</dbReference>
<dbReference type="InterPro" id="IPR043928">
    <property type="entry name" value="DNVP"/>
</dbReference>
<reference evidence="2" key="1">
    <citation type="journal article" date="2020" name="Nature">
        <title>Giant virus diversity and host interactions through global metagenomics.</title>
        <authorList>
            <person name="Schulz F."/>
            <person name="Roux S."/>
            <person name="Paez-Espino D."/>
            <person name="Jungbluth S."/>
            <person name="Walsh D.A."/>
            <person name="Denef V.J."/>
            <person name="McMahon K.D."/>
            <person name="Konstantinidis K.T."/>
            <person name="Eloe-Fadrosh E.A."/>
            <person name="Kyrpides N.C."/>
            <person name="Woyke T."/>
        </authorList>
    </citation>
    <scope>NUCLEOTIDE SEQUENCE</scope>
    <source>
        <strain evidence="2">GVMAG-M-3300023184-77</strain>
    </source>
</reference>
<organism evidence="2">
    <name type="scientific">viral metagenome</name>
    <dbReference type="NCBI Taxonomy" id="1070528"/>
    <lineage>
        <taxon>unclassified sequences</taxon>
        <taxon>metagenomes</taxon>
        <taxon>organismal metagenomes</taxon>
    </lineage>
</organism>